<dbReference type="SUPFAM" id="SSF50985">
    <property type="entry name" value="RCC1/BLIP-II"/>
    <property type="match status" value="1"/>
</dbReference>
<accession>A0A812TY42</accession>
<evidence type="ECO:0000259" key="1">
    <source>
        <dbReference type="PROSITE" id="PS50053"/>
    </source>
</evidence>
<protein>
    <recommendedName>
        <fullName evidence="1">Ubiquitin-like domain-containing protein</fullName>
    </recommendedName>
</protein>
<dbReference type="AlphaFoldDB" id="A0A812TY42"/>
<reference evidence="2" key="1">
    <citation type="submission" date="2021-02" db="EMBL/GenBank/DDBJ databases">
        <authorList>
            <person name="Dougan E. K."/>
            <person name="Rhodes N."/>
            <person name="Thang M."/>
            <person name="Chan C."/>
        </authorList>
    </citation>
    <scope>NUCLEOTIDE SEQUENCE</scope>
</reference>
<dbReference type="InterPro" id="IPR000626">
    <property type="entry name" value="Ubiquitin-like_dom"/>
</dbReference>
<dbReference type="InterPro" id="IPR009091">
    <property type="entry name" value="RCC1/BLIP-II"/>
</dbReference>
<dbReference type="OrthoDB" id="408861at2759"/>
<keyword evidence="3" id="KW-1185">Reference proteome</keyword>
<evidence type="ECO:0000313" key="3">
    <source>
        <dbReference type="Proteomes" id="UP000601435"/>
    </source>
</evidence>
<dbReference type="Gene3D" id="2.130.10.30">
    <property type="entry name" value="Regulator of chromosome condensation 1/beta-lactamase-inhibitor protein II"/>
    <property type="match status" value="1"/>
</dbReference>
<comment type="caution">
    <text evidence="2">The sequence shown here is derived from an EMBL/GenBank/DDBJ whole genome shotgun (WGS) entry which is preliminary data.</text>
</comment>
<gene>
    <name evidence="2" type="ORF">SNEC2469_LOCUS15991</name>
</gene>
<proteinExistence type="predicted"/>
<dbReference type="Proteomes" id="UP000601435">
    <property type="component" value="Unassembled WGS sequence"/>
</dbReference>
<feature type="non-terminal residue" evidence="2">
    <location>
        <position position="197"/>
    </location>
</feature>
<evidence type="ECO:0000313" key="2">
    <source>
        <dbReference type="EMBL" id="CAE7554740.1"/>
    </source>
</evidence>
<organism evidence="2 3">
    <name type="scientific">Symbiodinium necroappetens</name>
    <dbReference type="NCBI Taxonomy" id="1628268"/>
    <lineage>
        <taxon>Eukaryota</taxon>
        <taxon>Sar</taxon>
        <taxon>Alveolata</taxon>
        <taxon>Dinophyceae</taxon>
        <taxon>Suessiales</taxon>
        <taxon>Symbiodiniaceae</taxon>
        <taxon>Symbiodinium</taxon>
    </lineage>
</organism>
<dbReference type="PROSITE" id="PS50053">
    <property type="entry name" value="UBIQUITIN_2"/>
    <property type="match status" value="1"/>
</dbReference>
<name>A0A812TY42_9DINO</name>
<sequence length="197" mass="20517">MSVRVDVALLSGRSETIEVEAGSSIDALAQKAQALLGVGRSRVANSAGQVLPGTETVQQAGLQTGDVVTLHTQQVEVACARWKCDASAFAAIQGDASVLTWGDPDNGGDCSSIQDRLVNVQKIQASLFAFAALLGDGSVVTWGNPDCGGDSAAVQEKLKDVREIQSNTEVFAALLGNGRVVTWGNPDFDNSSAVQER</sequence>
<feature type="domain" description="Ubiquitin-like" evidence="1">
    <location>
        <begin position="3"/>
        <end position="74"/>
    </location>
</feature>
<dbReference type="EMBL" id="CAJNJA010026108">
    <property type="protein sequence ID" value="CAE7554740.1"/>
    <property type="molecule type" value="Genomic_DNA"/>
</dbReference>